<dbReference type="SMART" id="SM00184">
    <property type="entry name" value="RING"/>
    <property type="match status" value="1"/>
</dbReference>
<keyword evidence="3" id="KW-0862">Zinc</keyword>
<dbReference type="Pfam" id="PF13639">
    <property type="entry name" value="zf-RING_2"/>
    <property type="match status" value="1"/>
</dbReference>
<dbReference type="SUPFAM" id="SSF57850">
    <property type="entry name" value="RING/U-box"/>
    <property type="match status" value="1"/>
</dbReference>
<dbReference type="OrthoDB" id="8010709at2759"/>
<dbReference type="InterPro" id="IPR001841">
    <property type="entry name" value="Znf_RING"/>
</dbReference>
<keyword evidence="1" id="KW-0479">Metal-binding</keyword>
<feature type="domain" description="RING-type" evidence="5">
    <location>
        <begin position="96"/>
        <end position="138"/>
    </location>
</feature>
<organism evidence="6 7">
    <name type="scientific">Meloidogyne enterolobii</name>
    <name type="common">Root-knot nematode worm</name>
    <name type="synonym">Meloidogyne mayaguensis</name>
    <dbReference type="NCBI Taxonomy" id="390850"/>
    <lineage>
        <taxon>Eukaryota</taxon>
        <taxon>Metazoa</taxon>
        <taxon>Ecdysozoa</taxon>
        <taxon>Nematoda</taxon>
        <taxon>Chromadorea</taxon>
        <taxon>Rhabditida</taxon>
        <taxon>Tylenchina</taxon>
        <taxon>Tylenchomorpha</taxon>
        <taxon>Tylenchoidea</taxon>
        <taxon>Meloidogynidae</taxon>
        <taxon>Meloidogyninae</taxon>
        <taxon>Meloidogyne</taxon>
    </lineage>
</organism>
<dbReference type="PROSITE" id="PS50089">
    <property type="entry name" value="ZF_RING_2"/>
    <property type="match status" value="1"/>
</dbReference>
<reference evidence="6 7" key="1">
    <citation type="submission" date="2020-08" db="EMBL/GenBank/DDBJ databases">
        <authorList>
            <person name="Koutsovoulos G."/>
            <person name="Danchin GJ E."/>
        </authorList>
    </citation>
    <scope>NUCLEOTIDE SEQUENCE [LARGE SCALE GENOMIC DNA]</scope>
</reference>
<comment type="caution">
    <text evidence="6">The sequence shown here is derived from an EMBL/GenBank/DDBJ whole genome shotgun (WGS) entry which is preliminary data.</text>
</comment>
<evidence type="ECO:0000256" key="1">
    <source>
        <dbReference type="ARBA" id="ARBA00022723"/>
    </source>
</evidence>
<dbReference type="EMBL" id="CAJEWN010003094">
    <property type="protein sequence ID" value="CAD2206488.1"/>
    <property type="molecule type" value="Genomic_DNA"/>
</dbReference>
<evidence type="ECO:0000256" key="2">
    <source>
        <dbReference type="ARBA" id="ARBA00022771"/>
    </source>
</evidence>
<sequence>MKKSNIENQNNNLIKLQPNFNNLQKFFVEEKENNFFLENELKERDKKIEGMRLNFQKLQAEKDASDKKNNELIIKLKNMHYKYVNLKKVSYKFGCCIVCQSQLNHENVYILKDCNHTYHYECIARWITEGAENCPSCRVPATLDDIKQFVVEKASDSSDELDDETETQSSCNMTKFCELCG</sequence>
<dbReference type="Proteomes" id="UP000580250">
    <property type="component" value="Unassembled WGS sequence"/>
</dbReference>
<proteinExistence type="predicted"/>
<keyword evidence="2 4" id="KW-0863">Zinc-finger</keyword>
<dbReference type="Gene3D" id="3.30.40.10">
    <property type="entry name" value="Zinc/RING finger domain, C3HC4 (zinc finger)"/>
    <property type="match status" value="1"/>
</dbReference>
<protein>
    <recommendedName>
        <fullName evidence="5">RING-type domain-containing protein</fullName>
    </recommendedName>
</protein>
<dbReference type="PANTHER" id="PTHR45969">
    <property type="entry name" value="RING ZINC FINGER PROTEIN-RELATED"/>
    <property type="match status" value="1"/>
</dbReference>
<gene>
    <name evidence="6" type="ORF">MENT_LOCUS60365</name>
</gene>
<name>A0A6V7Y4K4_MELEN</name>
<accession>A0A6V7Y4K4</accession>
<dbReference type="GO" id="GO:0008270">
    <property type="term" value="F:zinc ion binding"/>
    <property type="evidence" value="ECO:0007669"/>
    <property type="project" value="UniProtKB-KW"/>
</dbReference>
<dbReference type="GO" id="GO:0016567">
    <property type="term" value="P:protein ubiquitination"/>
    <property type="evidence" value="ECO:0007669"/>
    <property type="project" value="TreeGrafter"/>
</dbReference>
<evidence type="ECO:0000313" key="7">
    <source>
        <dbReference type="Proteomes" id="UP000580250"/>
    </source>
</evidence>
<evidence type="ECO:0000256" key="3">
    <source>
        <dbReference type="ARBA" id="ARBA00022833"/>
    </source>
</evidence>
<dbReference type="InterPro" id="IPR013083">
    <property type="entry name" value="Znf_RING/FYVE/PHD"/>
</dbReference>
<evidence type="ECO:0000313" key="6">
    <source>
        <dbReference type="EMBL" id="CAD2206488.1"/>
    </source>
</evidence>
<evidence type="ECO:0000256" key="4">
    <source>
        <dbReference type="PROSITE-ProRule" id="PRU00175"/>
    </source>
</evidence>
<evidence type="ECO:0000259" key="5">
    <source>
        <dbReference type="PROSITE" id="PS50089"/>
    </source>
</evidence>
<dbReference type="GO" id="GO:0061630">
    <property type="term" value="F:ubiquitin protein ligase activity"/>
    <property type="evidence" value="ECO:0007669"/>
    <property type="project" value="TreeGrafter"/>
</dbReference>
<dbReference type="CDD" id="cd16448">
    <property type="entry name" value="RING-H2"/>
    <property type="match status" value="1"/>
</dbReference>
<dbReference type="PANTHER" id="PTHR45969:SF69">
    <property type="entry name" value="FINGER DOMAIN PROTEIN, PUTATIVE (AFU_ORTHOLOGUE AFUA_3G12190)-RELATED"/>
    <property type="match status" value="1"/>
</dbReference>
<dbReference type="AlphaFoldDB" id="A0A6V7Y4K4"/>